<dbReference type="InterPro" id="IPR014756">
    <property type="entry name" value="Ig_E-set"/>
</dbReference>
<dbReference type="GO" id="GO:0034765">
    <property type="term" value="P:regulation of monoatomic ion transmembrane transport"/>
    <property type="evidence" value="ECO:0007669"/>
    <property type="project" value="TreeGrafter"/>
</dbReference>
<keyword evidence="8 12" id="KW-0406">Ion transport</keyword>
<evidence type="ECO:0000256" key="6">
    <source>
        <dbReference type="ARBA" id="ARBA00022958"/>
    </source>
</evidence>
<accession>A0AAJ7TFQ0</accession>
<keyword evidence="10 12" id="KW-0407">Ion channel</keyword>
<comment type="catalytic activity">
    <reaction evidence="11">
        <text>K(+)(in) = K(+)(out)</text>
        <dbReference type="Rhea" id="RHEA:29463"/>
        <dbReference type="ChEBI" id="CHEBI:29103"/>
    </reaction>
</comment>
<keyword evidence="17" id="KW-1185">Reference proteome</keyword>
<comment type="similarity">
    <text evidence="12">Belongs to the inward rectifier-type potassium channel (TC 1.A.2.1) family.</text>
</comment>
<evidence type="ECO:0000256" key="7">
    <source>
        <dbReference type="ARBA" id="ARBA00022989"/>
    </source>
</evidence>
<keyword evidence="6 12" id="KW-0630">Potassium</keyword>
<dbReference type="InterPro" id="IPR041647">
    <property type="entry name" value="IRK_C"/>
</dbReference>
<dbReference type="InterPro" id="IPR013518">
    <property type="entry name" value="K_chnl_inward-rec_Kir_cyto"/>
</dbReference>
<evidence type="ECO:0000256" key="11">
    <source>
        <dbReference type="ARBA" id="ARBA00034430"/>
    </source>
</evidence>
<dbReference type="GO" id="GO:0005242">
    <property type="term" value="F:inward rectifier potassium channel activity"/>
    <property type="evidence" value="ECO:0007669"/>
    <property type="project" value="InterPro"/>
</dbReference>
<dbReference type="Gene3D" id="1.10.287.70">
    <property type="match status" value="1"/>
</dbReference>
<dbReference type="PANTHER" id="PTHR11767:SF102">
    <property type="entry name" value="INWARDLY RECTIFYING POTASSIUM CHANNEL 1, ISOFORM F"/>
    <property type="match status" value="1"/>
</dbReference>
<dbReference type="Proteomes" id="UP001318040">
    <property type="component" value="Chromosome 26"/>
</dbReference>
<evidence type="ECO:0000256" key="5">
    <source>
        <dbReference type="ARBA" id="ARBA00022882"/>
    </source>
</evidence>
<evidence type="ECO:0000256" key="13">
    <source>
        <dbReference type="SAM" id="MobiDB-lite"/>
    </source>
</evidence>
<feature type="region of interest" description="Disordered" evidence="13">
    <location>
        <begin position="41"/>
        <end position="91"/>
    </location>
</feature>
<dbReference type="Gene3D" id="2.60.40.1400">
    <property type="entry name" value="G protein-activated inward rectifier potassium channel 1"/>
    <property type="match status" value="1"/>
</dbReference>
<keyword evidence="4 12" id="KW-0812">Transmembrane</keyword>
<gene>
    <name evidence="18" type="primary">LOC116946221</name>
</gene>
<feature type="compositionally biased region" description="Basic residues" evidence="13">
    <location>
        <begin position="79"/>
        <end position="88"/>
    </location>
</feature>
<proteinExistence type="inferred from homology"/>
<evidence type="ECO:0000256" key="1">
    <source>
        <dbReference type="ARBA" id="ARBA00004141"/>
    </source>
</evidence>
<keyword evidence="7 14" id="KW-1133">Transmembrane helix</keyword>
<name>A0AAJ7TFQ0_PETMA</name>
<keyword evidence="3 12" id="KW-0633">Potassium transport</keyword>
<feature type="compositionally biased region" description="Polar residues" evidence="13">
    <location>
        <begin position="1"/>
        <end position="12"/>
    </location>
</feature>
<evidence type="ECO:0000256" key="12">
    <source>
        <dbReference type="RuleBase" id="RU003822"/>
    </source>
</evidence>
<dbReference type="PANTHER" id="PTHR11767">
    <property type="entry name" value="INWARD RECTIFIER POTASSIUM CHANNEL"/>
    <property type="match status" value="1"/>
</dbReference>
<comment type="subcellular location">
    <subcellularLocation>
        <location evidence="1 12">Membrane</location>
        <topology evidence="1 12">Multi-pass membrane protein</topology>
    </subcellularLocation>
</comment>
<dbReference type="FunFam" id="1.10.287.70:FF:000019">
    <property type="entry name" value="G protein-activated inward rectifier potassium channel 1"/>
    <property type="match status" value="1"/>
</dbReference>
<dbReference type="KEGG" id="pmrn:116946221"/>
<feature type="domain" description="Potassium channel inwardly rectifying transmembrane" evidence="15">
    <location>
        <begin position="89"/>
        <end position="243"/>
    </location>
</feature>
<evidence type="ECO:0000256" key="8">
    <source>
        <dbReference type="ARBA" id="ARBA00023065"/>
    </source>
</evidence>
<keyword evidence="5 12" id="KW-0851">Voltage-gated channel</keyword>
<dbReference type="GO" id="GO:0005886">
    <property type="term" value="C:plasma membrane"/>
    <property type="evidence" value="ECO:0007669"/>
    <property type="project" value="TreeGrafter"/>
</dbReference>
<evidence type="ECO:0000313" key="18">
    <source>
        <dbReference type="RefSeq" id="XP_032817108.1"/>
    </source>
</evidence>
<feature type="domain" description="Inward rectifier potassium channel C-terminal" evidence="16">
    <location>
        <begin position="250"/>
        <end position="344"/>
    </location>
</feature>
<dbReference type="RefSeq" id="XP_032817108.1">
    <property type="nucleotide sequence ID" value="XM_032961217.1"/>
</dbReference>
<evidence type="ECO:0000256" key="10">
    <source>
        <dbReference type="ARBA" id="ARBA00023303"/>
    </source>
</evidence>
<reference evidence="18" key="1">
    <citation type="submission" date="2025-08" db="UniProtKB">
        <authorList>
            <consortium name="RefSeq"/>
        </authorList>
    </citation>
    <scope>IDENTIFICATION</scope>
    <source>
        <tissue evidence="18">Sperm</tissue>
    </source>
</reference>
<dbReference type="GO" id="GO:1990573">
    <property type="term" value="P:potassium ion import across plasma membrane"/>
    <property type="evidence" value="ECO:0007669"/>
    <property type="project" value="TreeGrafter"/>
</dbReference>
<feature type="compositionally biased region" description="Low complexity" evidence="13">
    <location>
        <begin position="49"/>
        <end position="78"/>
    </location>
</feature>
<dbReference type="InterPro" id="IPR016449">
    <property type="entry name" value="K_chnl_inward-rec_Kir"/>
</dbReference>
<organism evidence="17 18">
    <name type="scientific">Petromyzon marinus</name>
    <name type="common">Sea lamprey</name>
    <dbReference type="NCBI Taxonomy" id="7757"/>
    <lineage>
        <taxon>Eukaryota</taxon>
        <taxon>Metazoa</taxon>
        <taxon>Chordata</taxon>
        <taxon>Craniata</taxon>
        <taxon>Vertebrata</taxon>
        <taxon>Cyclostomata</taxon>
        <taxon>Hyperoartia</taxon>
        <taxon>Petromyzontiformes</taxon>
        <taxon>Petromyzontidae</taxon>
        <taxon>Petromyzon</taxon>
    </lineage>
</organism>
<evidence type="ECO:0000259" key="15">
    <source>
        <dbReference type="Pfam" id="PF01007"/>
    </source>
</evidence>
<dbReference type="Pfam" id="PF01007">
    <property type="entry name" value="IRK"/>
    <property type="match status" value="1"/>
</dbReference>
<evidence type="ECO:0000259" key="16">
    <source>
        <dbReference type="Pfam" id="PF17655"/>
    </source>
</evidence>
<feature type="region of interest" description="Disordered" evidence="13">
    <location>
        <begin position="428"/>
        <end position="482"/>
    </location>
</feature>
<evidence type="ECO:0000313" key="17">
    <source>
        <dbReference type="Proteomes" id="UP001318040"/>
    </source>
</evidence>
<evidence type="ECO:0000256" key="9">
    <source>
        <dbReference type="ARBA" id="ARBA00023136"/>
    </source>
</evidence>
<dbReference type="GO" id="GO:0034702">
    <property type="term" value="C:monoatomic ion channel complex"/>
    <property type="evidence" value="ECO:0007669"/>
    <property type="project" value="UniProtKB-KW"/>
</dbReference>
<evidence type="ECO:0000256" key="2">
    <source>
        <dbReference type="ARBA" id="ARBA00022448"/>
    </source>
</evidence>
<feature type="transmembrane region" description="Helical" evidence="14">
    <location>
        <begin position="124"/>
        <end position="150"/>
    </location>
</feature>
<protein>
    <submittedName>
        <fullName evidence="18">ATP-sensitive inward rectifier potassium channel 12-like</fullName>
    </submittedName>
</protein>
<dbReference type="Pfam" id="PF17655">
    <property type="entry name" value="IRK_C"/>
    <property type="match status" value="2"/>
</dbReference>
<feature type="transmembrane region" description="Helical" evidence="14">
    <location>
        <begin position="212"/>
        <end position="238"/>
    </location>
</feature>
<dbReference type="SUPFAM" id="SSF81324">
    <property type="entry name" value="Voltage-gated potassium channels"/>
    <property type="match status" value="1"/>
</dbReference>
<dbReference type="PRINTS" id="PR01320">
    <property type="entry name" value="KIRCHANNEL"/>
</dbReference>
<keyword evidence="2 12" id="KW-0813">Transport</keyword>
<keyword evidence="9 14" id="KW-0472">Membrane</keyword>
<feature type="domain" description="Inward rectifier potassium channel C-terminal" evidence="16">
    <location>
        <begin position="362"/>
        <end position="438"/>
    </location>
</feature>
<dbReference type="SUPFAM" id="SSF81296">
    <property type="entry name" value="E set domains"/>
    <property type="match status" value="1"/>
</dbReference>
<evidence type="ECO:0000256" key="3">
    <source>
        <dbReference type="ARBA" id="ARBA00022538"/>
    </source>
</evidence>
<dbReference type="AlphaFoldDB" id="A0AAJ7TFQ0"/>
<feature type="region of interest" description="Disordered" evidence="13">
    <location>
        <begin position="1"/>
        <end position="20"/>
    </location>
</feature>
<dbReference type="InterPro" id="IPR040445">
    <property type="entry name" value="Kir_TM"/>
</dbReference>
<evidence type="ECO:0000256" key="14">
    <source>
        <dbReference type="SAM" id="Phobius"/>
    </source>
</evidence>
<sequence>MLMTTMSSSVATNPRELAMRNPPTEPLIGARHYNNNINNIAVDAPPAPGSTTLTTALTSSPNASNGTQGQRPSPSMTRSPRRRSRPRFVNKDGRCNVQVTGMDDRWPRYLADLFTTCVDARWRAAFAVFVVAFLLSWLLFALVFWLAAWWHGDTAARGPRAAAAASSSASAAAAPRPPCVTNVNGFVSAFLFSVETQTTIGYGFRCVTEECAVAIVAVVAQSIVGCLVDCFTIGVIMAKMARPKKRARTLRFSDKAVVNERGGRRYLEWRVGNLRRSHIVEAHVRAQLIRTRSAERNYVVMRQDDVNVGFDTGLDRIFLVSPYTVVHEIDERSPLYDMSRSSLEAGCAGNGGDNLDGGDDDYDDMEIVVILEGMVEATAMTTQARSSYLASEILWGHEFRPVLRQEGDHYRVDYGQFDATRAVEAPMSPCSARELDERRPSLATGDLESATSVARDSVRSIDETTPLVEGVAPHGGAEEGSAIRGISTTRRTLEPAV</sequence>
<evidence type="ECO:0000256" key="4">
    <source>
        <dbReference type="ARBA" id="ARBA00022692"/>
    </source>
</evidence>